<dbReference type="Pfam" id="PF00067">
    <property type="entry name" value="p450"/>
    <property type="match status" value="4"/>
</dbReference>
<dbReference type="FunFam" id="1.10.630.10:FF:000066">
    <property type="entry name" value="Cytochrome P450 71D7"/>
    <property type="match status" value="2"/>
</dbReference>
<organism evidence="3 4">
    <name type="scientific">Eragrostis curvula</name>
    <name type="common">weeping love grass</name>
    <dbReference type="NCBI Taxonomy" id="38414"/>
    <lineage>
        <taxon>Eukaryota</taxon>
        <taxon>Viridiplantae</taxon>
        <taxon>Streptophyta</taxon>
        <taxon>Embryophyta</taxon>
        <taxon>Tracheophyta</taxon>
        <taxon>Spermatophyta</taxon>
        <taxon>Magnoliopsida</taxon>
        <taxon>Liliopsida</taxon>
        <taxon>Poales</taxon>
        <taxon>Poaceae</taxon>
        <taxon>PACMAD clade</taxon>
        <taxon>Chloridoideae</taxon>
        <taxon>Eragrostideae</taxon>
        <taxon>Eragrostidinae</taxon>
        <taxon>Eragrostis</taxon>
    </lineage>
</organism>
<dbReference type="PROSITE" id="PS00086">
    <property type="entry name" value="CYTOCHROME_P450"/>
    <property type="match status" value="3"/>
</dbReference>
<evidence type="ECO:0000256" key="2">
    <source>
        <dbReference type="SAM" id="Phobius"/>
    </source>
</evidence>
<name>A0A5J9WEI6_9POAL</name>
<keyword evidence="2" id="KW-0812">Transmembrane</keyword>
<sequence length="1337" mass="150326">MEEAQLLQLLFQALIICIVAFAIVDIPKRLLGPKVKHPPGPWKLPVIGSMHHLVNVLPHRALRDLARVHGPLMMLQLGETPLVVVSSREMARQVLKTHDANFATRPKLLSGEIVLYGWADILFSPSGDYWRKLRQLCATEVLSVKRVLTFRPIREQEMARQVEKIRGAGPSTPVDLSALFHDLAISVVSRASFGNQQWNAQEFLKAIKVGVPLASGFKVPDLFPTFRPLLAAVTGMRRTLEDVHKTVDSILEGVIEERKRVRDQKEAMSGAEENLVDVLIGLQQRDSGFHLNRNSIKAIIFDMFTAGTGTLASALSWGVSELMRNKRVMDKLQGEIREVFRGKVTVTEADLQESSLPYLRLVIREILRMHPPAPLLVPRESIDACEIDGYTIPARSRVMVNAWAIGRDPKCWDDPDEFKPERFENSKIDFNGSSYEYLPFGAGRRMCPGIAYGLPILEIALVQLLYHFNWSLPEGVTKVDMTVEPGLGARRKLPLLLQVEKTRGAGPSTPVYLSALFYDLAISIVSRASFGNRSAVERPEFLKAIKVGVPLARGFKIPDLFPTFRPLLAAVTGMRRTLDDVHKTVDSTLEGVIEERKRVRDQKAISGTEENVEHWHRRLIGGMSELMRNKRVMDKLQQEIREAFQGKSDDIQASSLPYLKLVIKEILRMHPPVPLLVPRESISSCEIDGYTRNYEYIPFGAGRRMCPGIAYGLPVLEMVLVQLLYHFNWSLPESISEVDMTEAPGLGVRRKSPLLLCATPFVPETGCQRNIIDNHVVEIMMHKRWMVVLLAGIYSYLFLDEQGGGGGGYTHTSPRAGVHHHKPAMDDKHMLQFLLVSVLTIVLIRILRAFVVRPKERFPPGPWKLPIIGSMHHLVNVLPHRALRDLARRHGPLMMLQLGETPLVVVSSKETARQVLKTHDANFATRPKLLGGEIVLYGFADITFSPSGEYWRKLRQLCAAEILSSKRVLTFRHIREQEMESEVERIRVAGPSTPVDLSVMFHDLANRIVARASFGNVQKNAEEFLSALKAGVILTSGFKIPDLFPTWRPVLAAVTGMRRALEHVHRTVDSTLEEIIEERKKVRDEKARSGKVVTEDNLVDVLIGLQERGGHGFDLNKNSIKAVIFDMFTAGTGTLASALSWGVSELMRNKRVMDKLQGEIREVFRGKMTVTEADLQANSLPYLRLVIREILRMHPPAPLLVPRESIDTCEIDGYIIPARSRVIVNAWAIGRDPKCWDDPDEFKPERFEDSKIDFNGSSYEYLPFGAGRRMCPGIAYGLPILEIVLVQLLYHFNWSLPEGVTKVDMTEAPGLGVRRKLPLLLCATPFIYSETVRSVAN</sequence>
<keyword evidence="1" id="KW-0408">Iron</keyword>
<dbReference type="Gene3D" id="1.10.630.10">
    <property type="entry name" value="Cytochrome P450"/>
    <property type="match status" value="5"/>
</dbReference>
<protein>
    <recommendedName>
        <fullName evidence="5">Cytochrome P450</fullName>
    </recommendedName>
</protein>
<dbReference type="InterPro" id="IPR002401">
    <property type="entry name" value="Cyt_P450_E_grp-I"/>
</dbReference>
<dbReference type="Gramene" id="TVU46451">
    <property type="protein sequence ID" value="TVU46451"/>
    <property type="gene ID" value="EJB05_05991"/>
</dbReference>
<keyword evidence="2" id="KW-1133">Transmembrane helix</keyword>
<comment type="caution">
    <text evidence="3">The sequence shown here is derived from an EMBL/GenBank/DDBJ whole genome shotgun (WGS) entry which is preliminary data.</text>
</comment>
<evidence type="ECO:0000313" key="4">
    <source>
        <dbReference type="Proteomes" id="UP000324897"/>
    </source>
</evidence>
<dbReference type="PRINTS" id="PR00463">
    <property type="entry name" value="EP450I"/>
</dbReference>
<feature type="transmembrane region" description="Helical" evidence="2">
    <location>
        <begin position="6"/>
        <end position="26"/>
    </location>
</feature>
<feature type="binding site" description="axial binding residue" evidence="1">
    <location>
        <position position="1271"/>
    </location>
    <ligand>
        <name>heme</name>
        <dbReference type="ChEBI" id="CHEBI:30413"/>
    </ligand>
    <ligandPart>
        <name>Fe</name>
        <dbReference type="ChEBI" id="CHEBI:18248"/>
    </ligandPart>
</feature>
<comment type="cofactor">
    <cofactor evidence="1">
        <name>heme</name>
        <dbReference type="ChEBI" id="CHEBI:30413"/>
    </cofactor>
</comment>
<accession>A0A5J9WEI6</accession>
<dbReference type="InterPro" id="IPR036396">
    <property type="entry name" value="Cyt_P450_sf"/>
</dbReference>
<dbReference type="GO" id="GO:0005506">
    <property type="term" value="F:iron ion binding"/>
    <property type="evidence" value="ECO:0007669"/>
    <property type="project" value="InterPro"/>
</dbReference>
<dbReference type="Proteomes" id="UP000324897">
    <property type="component" value="Chromosome 5"/>
</dbReference>
<keyword evidence="2" id="KW-0472">Membrane</keyword>
<dbReference type="PANTHER" id="PTHR47954">
    <property type="entry name" value="OS09G0275400 PROTEIN-RELATED"/>
    <property type="match status" value="1"/>
</dbReference>
<dbReference type="GO" id="GO:0004497">
    <property type="term" value="F:monooxygenase activity"/>
    <property type="evidence" value="ECO:0007669"/>
    <property type="project" value="InterPro"/>
</dbReference>
<dbReference type="GO" id="GO:0020037">
    <property type="term" value="F:heme binding"/>
    <property type="evidence" value="ECO:0007669"/>
    <property type="project" value="InterPro"/>
</dbReference>
<dbReference type="OrthoDB" id="1470350at2759"/>
<keyword evidence="1" id="KW-0349">Heme</keyword>
<dbReference type="PRINTS" id="PR00385">
    <property type="entry name" value="P450"/>
</dbReference>
<dbReference type="EMBL" id="RWGY01000004">
    <property type="protein sequence ID" value="TVU46451.1"/>
    <property type="molecule type" value="Genomic_DNA"/>
</dbReference>
<keyword evidence="4" id="KW-1185">Reference proteome</keyword>
<evidence type="ECO:0000256" key="1">
    <source>
        <dbReference type="PIRSR" id="PIRSR602401-1"/>
    </source>
</evidence>
<proteinExistence type="predicted"/>
<evidence type="ECO:0000313" key="3">
    <source>
        <dbReference type="EMBL" id="TVU46451.1"/>
    </source>
</evidence>
<dbReference type="PANTHER" id="PTHR47954:SF1">
    <property type="entry name" value="OS02G0217300 PROTEIN"/>
    <property type="match status" value="1"/>
</dbReference>
<evidence type="ECO:0008006" key="5">
    <source>
        <dbReference type="Google" id="ProtNLM"/>
    </source>
</evidence>
<keyword evidence="1" id="KW-0479">Metal-binding</keyword>
<dbReference type="SUPFAM" id="SSF48264">
    <property type="entry name" value="Cytochrome P450"/>
    <property type="match status" value="3"/>
</dbReference>
<dbReference type="CDD" id="cd11072">
    <property type="entry name" value="CYP71-like"/>
    <property type="match status" value="2"/>
</dbReference>
<feature type="non-terminal residue" evidence="3">
    <location>
        <position position="1"/>
    </location>
</feature>
<dbReference type="GO" id="GO:0016705">
    <property type="term" value="F:oxidoreductase activity, acting on paired donors, with incorporation or reduction of molecular oxygen"/>
    <property type="evidence" value="ECO:0007669"/>
    <property type="project" value="InterPro"/>
</dbReference>
<gene>
    <name evidence="3" type="ORF">EJB05_05991</name>
</gene>
<reference evidence="3 4" key="1">
    <citation type="journal article" date="2019" name="Sci. Rep.">
        <title>A high-quality genome of Eragrostis curvula grass provides insights into Poaceae evolution and supports new strategies to enhance forage quality.</title>
        <authorList>
            <person name="Carballo J."/>
            <person name="Santos B.A.C.M."/>
            <person name="Zappacosta D."/>
            <person name="Garbus I."/>
            <person name="Selva J.P."/>
            <person name="Gallo C.A."/>
            <person name="Diaz A."/>
            <person name="Albertini E."/>
            <person name="Caccamo M."/>
            <person name="Echenique V."/>
        </authorList>
    </citation>
    <scope>NUCLEOTIDE SEQUENCE [LARGE SCALE GENOMIC DNA]</scope>
    <source>
        <strain evidence="4">cv. Victoria</strain>
        <tissue evidence="3">Leaf</tissue>
    </source>
</reference>
<dbReference type="InterPro" id="IPR017972">
    <property type="entry name" value="Cyt_P450_CS"/>
</dbReference>
<dbReference type="InterPro" id="IPR001128">
    <property type="entry name" value="Cyt_P450"/>
</dbReference>